<feature type="binding site" evidence="8">
    <location>
        <position position="139"/>
    </location>
    <ligand>
        <name>Mn(2+)</name>
        <dbReference type="ChEBI" id="CHEBI:29035"/>
    </ligand>
</feature>
<evidence type="ECO:0000256" key="9">
    <source>
        <dbReference type="PIRSR" id="PIRSR601929-3"/>
    </source>
</evidence>
<dbReference type="Gramene" id="Pp3c10_21090V3.1">
    <property type="protein sequence ID" value="Pp3c10_21090V3.1"/>
    <property type="gene ID" value="Pp3c10_21090"/>
</dbReference>
<feature type="domain" description="Cupin type-1" evidence="11">
    <location>
        <begin position="88"/>
        <end position="201"/>
    </location>
</feature>
<dbReference type="Pfam" id="PF00190">
    <property type="entry name" value="Cupin_1"/>
    <property type="match status" value="1"/>
</dbReference>
<dbReference type="GO" id="GO:0048046">
    <property type="term" value="C:apoplast"/>
    <property type="evidence" value="ECO:0007669"/>
    <property type="project" value="UniProtKB-SubCell"/>
</dbReference>
<reference evidence="12 14" key="2">
    <citation type="journal article" date="2018" name="Plant J.">
        <title>The Physcomitrella patens chromosome-scale assembly reveals moss genome structure and evolution.</title>
        <authorList>
            <person name="Lang D."/>
            <person name="Ullrich K.K."/>
            <person name="Murat F."/>
            <person name="Fuchs J."/>
            <person name="Jenkins J."/>
            <person name="Haas F.B."/>
            <person name="Piednoel M."/>
            <person name="Gundlach H."/>
            <person name="Van Bel M."/>
            <person name="Meyberg R."/>
            <person name="Vives C."/>
            <person name="Morata J."/>
            <person name="Symeonidi A."/>
            <person name="Hiss M."/>
            <person name="Muchero W."/>
            <person name="Kamisugi Y."/>
            <person name="Saleh O."/>
            <person name="Blanc G."/>
            <person name="Decker E.L."/>
            <person name="van Gessel N."/>
            <person name="Grimwood J."/>
            <person name="Hayes R.D."/>
            <person name="Graham S.W."/>
            <person name="Gunter L.E."/>
            <person name="McDaniel S.F."/>
            <person name="Hoernstein S.N.W."/>
            <person name="Larsson A."/>
            <person name="Li F.W."/>
            <person name="Perroud P.F."/>
            <person name="Phillips J."/>
            <person name="Ranjan P."/>
            <person name="Rokshar D.S."/>
            <person name="Rothfels C.J."/>
            <person name="Schneider L."/>
            <person name="Shu S."/>
            <person name="Stevenson D.W."/>
            <person name="Thummler F."/>
            <person name="Tillich M."/>
            <person name="Villarreal Aguilar J.C."/>
            <person name="Widiez T."/>
            <person name="Wong G.K."/>
            <person name="Wymore A."/>
            <person name="Zhang Y."/>
            <person name="Zimmer A.D."/>
            <person name="Quatrano R.S."/>
            <person name="Mayer K.F.X."/>
            <person name="Goodstein D."/>
            <person name="Casacuberta J.M."/>
            <person name="Vandepoele K."/>
            <person name="Reski R."/>
            <person name="Cuming A.C."/>
            <person name="Tuskan G.A."/>
            <person name="Maumus F."/>
            <person name="Salse J."/>
            <person name="Schmutz J."/>
            <person name="Rensing S.A."/>
        </authorList>
    </citation>
    <scope>NUCLEOTIDE SEQUENCE [LARGE SCALE GENOMIC DNA]</scope>
    <source>
        <strain evidence="13 14">cv. Gransden 2004</strain>
    </source>
</reference>
<evidence type="ECO:0000313" key="14">
    <source>
        <dbReference type="Proteomes" id="UP000006727"/>
    </source>
</evidence>
<feature type="binding site" evidence="7">
    <location>
        <position position="144"/>
    </location>
    <ligand>
        <name>oxalate</name>
        <dbReference type="ChEBI" id="CHEBI:30623"/>
    </ligand>
</feature>
<protein>
    <recommendedName>
        <fullName evidence="10">Germin-like protein</fullName>
    </recommendedName>
</protein>
<comment type="similarity">
    <text evidence="2 10">Belongs to the germin family.</text>
</comment>
<proteinExistence type="inferred from homology"/>
<evidence type="ECO:0000256" key="1">
    <source>
        <dbReference type="ARBA" id="ARBA00004271"/>
    </source>
</evidence>
<keyword evidence="4 10" id="KW-0964">Secreted</keyword>
<keyword evidence="3 10" id="KW-0052">Apoplast</keyword>
<gene>
    <name evidence="12" type="ORF">PHYPA_014197</name>
</gene>
<keyword evidence="6 7" id="KW-0464">Manganese</keyword>
<sequence length="207" mass="22189">MQLQLTGSFLSGDSRCLELQVSTNLPHIERTSPDLAKSGGIAPYLVLRYKQQCLQNSPNSDDLANKISINSLPCKPASSAVSEDFPITGFHKNGDTSNPTSIALAPRFAGINYPGLNSIGFALAKFNYANGGLVPPHTHPRAAEVIYVVKGEVHVGFVDTVGKLFATTLNKSDCLFVCLFFLFSVELVHFQLNVGSGHAVTILVLNG</sequence>
<dbReference type="CDD" id="cd02241">
    <property type="entry name" value="cupin_OxOx"/>
    <property type="match status" value="1"/>
</dbReference>
<feature type="binding site" evidence="7">
    <location>
        <position position="139"/>
    </location>
    <ligand>
        <name>oxalate</name>
        <dbReference type="ChEBI" id="CHEBI:30623"/>
    </ligand>
</feature>
<dbReference type="Gene3D" id="2.60.120.10">
    <property type="entry name" value="Jelly Rolls"/>
    <property type="match status" value="1"/>
</dbReference>
<dbReference type="Proteomes" id="UP000006727">
    <property type="component" value="Chromosome 10"/>
</dbReference>
<dbReference type="SUPFAM" id="SSF51182">
    <property type="entry name" value="RmlC-like cupins"/>
    <property type="match status" value="1"/>
</dbReference>
<reference evidence="13" key="3">
    <citation type="submission" date="2020-12" db="UniProtKB">
        <authorList>
            <consortium name="EnsemblPlants"/>
        </authorList>
    </citation>
    <scope>IDENTIFICATION</scope>
</reference>
<reference evidence="12 14" key="1">
    <citation type="journal article" date="2008" name="Science">
        <title>The Physcomitrella genome reveals evolutionary insights into the conquest of land by plants.</title>
        <authorList>
            <person name="Rensing S."/>
            <person name="Lang D."/>
            <person name="Zimmer A."/>
            <person name="Terry A."/>
            <person name="Salamov A."/>
            <person name="Shapiro H."/>
            <person name="Nishiyama T."/>
            <person name="Perroud P.-F."/>
            <person name="Lindquist E."/>
            <person name="Kamisugi Y."/>
            <person name="Tanahashi T."/>
            <person name="Sakakibara K."/>
            <person name="Fujita T."/>
            <person name="Oishi K."/>
            <person name="Shin-I T."/>
            <person name="Kuroki Y."/>
            <person name="Toyoda A."/>
            <person name="Suzuki Y."/>
            <person name="Hashimoto A."/>
            <person name="Yamaguchi K."/>
            <person name="Sugano A."/>
            <person name="Kohara Y."/>
            <person name="Fujiyama A."/>
            <person name="Anterola A."/>
            <person name="Aoki S."/>
            <person name="Ashton N."/>
            <person name="Barbazuk W.B."/>
            <person name="Barker E."/>
            <person name="Bennetzen J."/>
            <person name="Bezanilla M."/>
            <person name="Blankenship R."/>
            <person name="Cho S.H."/>
            <person name="Dutcher S."/>
            <person name="Estelle M."/>
            <person name="Fawcett J.A."/>
            <person name="Gundlach H."/>
            <person name="Hanada K."/>
            <person name="Heyl A."/>
            <person name="Hicks K.A."/>
            <person name="Hugh J."/>
            <person name="Lohr M."/>
            <person name="Mayer K."/>
            <person name="Melkozernov A."/>
            <person name="Murata T."/>
            <person name="Nelson D."/>
            <person name="Pils B."/>
            <person name="Prigge M."/>
            <person name="Reiss B."/>
            <person name="Renner T."/>
            <person name="Rombauts S."/>
            <person name="Rushton P."/>
            <person name="Sanderfoot A."/>
            <person name="Schween G."/>
            <person name="Shiu S.-H."/>
            <person name="Stueber K."/>
            <person name="Theodoulou F.L."/>
            <person name="Tu H."/>
            <person name="Van de Peer Y."/>
            <person name="Verrier P.J."/>
            <person name="Waters E."/>
            <person name="Wood A."/>
            <person name="Yang L."/>
            <person name="Cove D."/>
            <person name="Cuming A."/>
            <person name="Hasebe M."/>
            <person name="Lucas S."/>
            <person name="Mishler D.B."/>
            <person name="Reski R."/>
            <person name="Grigoriev I."/>
            <person name="Quatrano R.S."/>
            <person name="Boore J.L."/>
        </authorList>
    </citation>
    <scope>NUCLEOTIDE SEQUENCE [LARGE SCALE GENOMIC DNA]</scope>
    <source>
        <strain evidence="13 14">cv. Gransden 2004</strain>
    </source>
</reference>
<evidence type="ECO:0000256" key="4">
    <source>
        <dbReference type="ARBA" id="ARBA00022525"/>
    </source>
</evidence>
<name>A0A2K1JZX3_PHYPA</name>
<comment type="subcellular location">
    <subcellularLocation>
        <location evidence="1 10">Secreted</location>
        <location evidence="1 10">Extracellular space</location>
        <location evidence="1 10">Apoplast</location>
    </subcellularLocation>
</comment>
<dbReference type="GO" id="GO:0030145">
    <property type="term" value="F:manganese ion binding"/>
    <property type="evidence" value="ECO:0007669"/>
    <property type="project" value="UniProtKB-UniRule"/>
</dbReference>
<accession>A0A2K1JZX3</accession>
<dbReference type="PANTHER" id="PTHR31238">
    <property type="entry name" value="GERMIN-LIKE PROTEIN SUBFAMILY 3 MEMBER 3"/>
    <property type="match status" value="1"/>
</dbReference>
<feature type="binding site" evidence="8">
    <location>
        <position position="144"/>
    </location>
    <ligand>
        <name>Mn(2+)</name>
        <dbReference type="ChEBI" id="CHEBI:29035"/>
    </ligand>
</feature>
<dbReference type="InParanoid" id="A0A2K1JZX3"/>
<organism evidence="12">
    <name type="scientific">Physcomitrium patens</name>
    <name type="common">Spreading-leaved earth moss</name>
    <name type="synonym">Physcomitrella patens</name>
    <dbReference type="NCBI Taxonomy" id="3218"/>
    <lineage>
        <taxon>Eukaryota</taxon>
        <taxon>Viridiplantae</taxon>
        <taxon>Streptophyta</taxon>
        <taxon>Embryophyta</taxon>
        <taxon>Bryophyta</taxon>
        <taxon>Bryophytina</taxon>
        <taxon>Bryopsida</taxon>
        <taxon>Funariidae</taxon>
        <taxon>Funariales</taxon>
        <taxon>Funariaceae</taxon>
        <taxon>Physcomitrium</taxon>
    </lineage>
</organism>
<feature type="binding site" evidence="8">
    <location>
        <position position="137"/>
    </location>
    <ligand>
        <name>Mn(2+)</name>
        <dbReference type="ChEBI" id="CHEBI:29035"/>
    </ligand>
</feature>
<feature type="disulfide bond" evidence="9">
    <location>
        <begin position="53"/>
        <end position="74"/>
    </location>
</feature>
<dbReference type="PRINTS" id="PR00325">
    <property type="entry name" value="GERMIN"/>
</dbReference>
<evidence type="ECO:0000256" key="2">
    <source>
        <dbReference type="ARBA" id="ARBA00007456"/>
    </source>
</evidence>
<evidence type="ECO:0000256" key="6">
    <source>
        <dbReference type="ARBA" id="ARBA00023211"/>
    </source>
</evidence>
<dbReference type="InterPro" id="IPR019780">
    <property type="entry name" value="Germin_Mn-BS"/>
</dbReference>
<evidence type="ECO:0000256" key="5">
    <source>
        <dbReference type="ARBA" id="ARBA00022723"/>
    </source>
</evidence>
<dbReference type="SMART" id="SM00835">
    <property type="entry name" value="Cupin_1"/>
    <property type="match status" value="1"/>
</dbReference>
<evidence type="ECO:0000313" key="13">
    <source>
        <dbReference type="EnsemblPlants" id="Pp3c10_21090V3.1"/>
    </source>
</evidence>
<evidence type="ECO:0000256" key="3">
    <source>
        <dbReference type="ARBA" id="ARBA00022523"/>
    </source>
</evidence>
<evidence type="ECO:0000256" key="7">
    <source>
        <dbReference type="PIRSR" id="PIRSR601929-1"/>
    </source>
</evidence>
<evidence type="ECO:0000259" key="11">
    <source>
        <dbReference type="SMART" id="SM00835"/>
    </source>
</evidence>
<dbReference type="PROSITE" id="PS00725">
    <property type="entry name" value="GERMIN"/>
    <property type="match status" value="1"/>
</dbReference>
<keyword evidence="9" id="KW-1015">Disulfide bond</keyword>
<feature type="binding site" evidence="8">
    <location>
        <position position="189"/>
    </location>
    <ligand>
        <name>Mn(2+)</name>
        <dbReference type="ChEBI" id="CHEBI:29035"/>
    </ligand>
</feature>
<dbReference type="EMBL" id="ABEU02000010">
    <property type="protein sequence ID" value="PNR47077.1"/>
    <property type="molecule type" value="Genomic_DNA"/>
</dbReference>
<evidence type="ECO:0000256" key="10">
    <source>
        <dbReference type="RuleBase" id="RU366015"/>
    </source>
</evidence>
<evidence type="ECO:0000313" key="12">
    <source>
        <dbReference type="EMBL" id="PNR47077.1"/>
    </source>
</evidence>
<dbReference type="InterPro" id="IPR001929">
    <property type="entry name" value="Germin"/>
</dbReference>
<dbReference type="InterPro" id="IPR011051">
    <property type="entry name" value="RmlC_Cupin_sf"/>
</dbReference>
<dbReference type="InterPro" id="IPR014710">
    <property type="entry name" value="RmlC-like_jellyroll"/>
</dbReference>
<dbReference type="InterPro" id="IPR006045">
    <property type="entry name" value="Cupin_1"/>
</dbReference>
<keyword evidence="5 7" id="KW-0479">Metal-binding</keyword>
<dbReference type="AlphaFoldDB" id="A0A2K1JZX3"/>
<dbReference type="EnsemblPlants" id="Pp3c10_21090V3.1">
    <property type="protein sequence ID" value="Pp3c10_21090V3.1"/>
    <property type="gene ID" value="Pp3c10_21090"/>
</dbReference>
<evidence type="ECO:0000256" key="8">
    <source>
        <dbReference type="PIRSR" id="PIRSR601929-2"/>
    </source>
</evidence>
<keyword evidence="14" id="KW-1185">Reference proteome</keyword>